<dbReference type="PANTHER" id="PTHR24559">
    <property type="entry name" value="TRANSPOSON TY3-I GAG-POL POLYPROTEIN"/>
    <property type="match status" value="1"/>
</dbReference>
<dbReference type="InterPro" id="IPR053134">
    <property type="entry name" value="RNA-dir_DNA_polymerase"/>
</dbReference>
<protein>
    <recommendedName>
        <fullName evidence="3">Reverse transcriptase domain-containing protein</fullName>
    </recommendedName>
</protein>
<dbReference type="EMBL" id="CDMZ01001847">
    <property type="protein sequence ID" value="CEM38317.1"/>
    <property type="molecule type" value="Genomic_DNA"/>
</dbReference>
<evidence type="ECO:0000313" key="2">
    <source>
        <dbReference type="EMBL" id="CEM38317.1"/>
    </source>
</evidence>
<dbReference type="PhylomeDB" id="A0A0G4H427"/>
<organism evidence="2">
    <name type="scientific">Chromera velia CCMP2878</name>
    <dbReference type="NCBI Taxonomy" id="1169474"/>
    <lineage>
        <taxon>Eukaryota</taxon>
        <taxon>Sar</taxon>
        <taxon>Alveolata</taxon>
        <taxon>Colpodellida</taxon>
        <taxon>Chromeraceae</taxon>
        <taxon>Chromera</taxon>
    </lineage>
</organism>
<name>A0A0G4H427_9ALVE</name>
<dbReference type="AlphaFoldDB" id="A0A0G4H427"/>
<reference evidence="2" key="1">
    <citation type="submission" date="2014-11" db="EMBL/GenBank/DDBJ databases">
        <authorList>
            <person name="Otto D Thomas"/>
            <person name="Naeem Raeece"/>
        </authorList>
    </citation>
    <scope>NUCLEOTIDE SEQUENCE</scope>
</reference>
<gene>
    <name evidence="2" type="ORF">Cvel_24572</name>
</gene>
<dbReference type="InterPro" id="IPR043502">
    <property type="entry name" value="DNA/RNA_pol_sf"/>
</dbReference>
<evidence type="ECO:0000256" key="1">
    <source>
        <dbReference type="SAM" id="MobiDB-lite"/>
    </source>
</evidence>
<dbReference type="SUPFAM" id="SSF56672">
    <property type="entry name" value="DNA/RNA polymerases"/>
    <property type="match status" value="1"/>
</dbReference>
<dbReference type="Gene3D" id="3.10.10.10">
    <property type="entry name" value="HIV Type 1 Reverse Transcriptase, subunit A, domain 1"/>
    <property type="match status" value="1"/>
</dbReference>
<dbReference type="PANTHER" id="PTHR24559:SF444">
    <property type="entry name" value="REVERSE TRANSCRIPTASE DOMAIN-CONTAINING PROTEIN"/>
    <property type="match status" value="1"/>
</dbReference>
<sequence length="104" mass="11857">MRAPYRLSYGQLDKLRQQLDSYFEKGHICPSTSPYAAPVLFVQKADGMQRICIDFTGLNKITVCDKFPIPHPEELLSRLHGQGSGRETRRRRHSLQGTAVLNGW</sequence>
<evidence type="ECO:0008006" key="3">
    <source>
        <dbReference type="Google" id="ProtNLM"/>
    </source>
</evidence>
<feature type="compositionally biased region" description="Polar residues" evidence="1">
    <location>
        <begin position="95"/>
        <end position="104"/>
    </location>
</feature>
<feature type="region of interest" description="Disordered" evidence="1">
    <location>
        <begin position="75"/>
        <end position="104"/>
    </location>
</feature>
<accession>A0A0G4H427</accession>
<proteinExistence type="predicted"/>
<dbReference type="VEuPathDB" id="CryptoDB:Cvel_24572"/>